<dbReference type="EMBL" id="JAARWN010000001">
    <property type="protein sequence ID" value="MBC1935210.1"/>
    <property type="molecule type" value="Genomic_DNA"/>
</dbReference>
<reference evidence="1 2" key="1">
    <citation type="submission" date="2020-03" db="EMBL/GenBank/DDBJ databases">
        <title>Soil Listeria distribution.</title>
        <authorList>
            <person name="Liao J."/>
            <person name="Wiedmann M."/>
        </authorList>
    </citation>
    <scope>NUCLEOTIDE SEQUENCE [LARGE SCALE GENOMIC DNA]</scope>
    <source>
        <strain evidence="1 2">FSL L7-0741</strain>
    </source>
</reference>
<dbReference type="Proteomes" id="UP000535908">
    <property type="component" value="Unassembled WGS sequence"/>
</dbReference>
<dbReference type="RefSeq" id="WP_185525391.1">
    <property type="nucleotide sequence ID" value="NZ_JAARWN010000001.1"/>
</dbReference>
<organism evidence="1 2">
    <name type="scientific">Listeria grandensis</name>
    <dbReference type="NCBI Taxonomy" id="1494963"/>
    <lineage>
        <taxon>Bacteria</taxon>
        <taxon>Bacillati</taxon>
        <taxon>Bacillota</taxon>
        <taxon>Bacilli</taxon>
        <taxon>Bacillales</taxon>
        <taxon>Listeriaceae</taxon>
        <taxon>Listeria</taxon>
    </lineage>
</organism>
<evidence type="ECO:0000313" key="1">
    <source>
        <dbReference type="EMBL" id="MBC1935210.1"/>
    </source>
</evidence>
<gene>
    <name evidence="1" type="ORF">HCA69_02455</name>
</gene>
<protein>
    <submittedName>
        <fullName evidence="1">Uncharacterized protein</fullName>
    </submittedName>
</protein>
<evidence type="ECO:0000313" key="2">
    <source>
        <dbReference type="Proteomes" id="UP000535908"/>
    </source>
</evidence>
<sequence>MLNFKATLKGAAATTAGTKITLVVEDESLNGQIEALFKQIDGKVAVTLEPGLVPYSESIDPQTNAPTISYAIGSDGLVQAFTQEKLDLELEELDEIQRESLIDVEQVDYYINSNPPENFPELDFDGYRVMKLRMEDGLSDEEIAEELQTTPTVLRVKIDEYRQRVAPKAKAWVDHHKNAKKDSNVVAIKETQE</sequence>
<accession>A0A7X0Y1C0</accession>
<dbReference type="AlphaFoldDB" id="A0A7X0Y1C0"/>
<proteinExistence type="predicted"/>
<name>A0A7X0Y1C0_9LIST</name>
<comment type="caution">
    <text evidence="1">The sequence shown here is derived from an EMBL/GenBank/DDBJ whole genome shotgun (WGS) entry which is preliminary data.</text>
</comment>